<name>A0A0R1VPY2_9LACO</name>
<dbReference type="InterPro" id="IPR046350">
    <property type="entry name" value="Cystatin_sf"/>
</dbReference>
<keyword evidence="1" id="KW-1133">Transmembrane helix</keyword>
<feature type="domain" description="Cell wall elongation regulator TseB-like" evidence="2">
    <location>
        <begin position="59"/>
        <end position="102"/>
    </location>
</feature>
<keyword evidence="1" id="KW-0472">Membrane</keyword>
<dbReference type="AlphaFoldDB" id="A0A0R1VPY2"/>
<keyword evidence="1" id="KW-0812">Transmembrane</keyword>
<proteinExistence type="predicted"/>
<comment type="caution">
    <text evidence="3">The sequence shown here is derived from an EMBL/GenBank/DDBJ whole genome shotgun (WGS) entry which is preliminary data.</text>
</comment>
<evidence type="ECO:0000313" key="4">
    <source>
        <dbReference type="Proteomes" id="UP000051966"/>
    </source>
</evidence>
<sequence>MDNVNLIRKENVMQRERRVKREPKVKLRWLIMLAILILGFATFIIIHQAEKPMATARSQTVSIAKKYAGVKSVTNFYSANLGRTYYSVAGKTAKKRAVYVIVAKKGGAVTVINQNSGLRESAIRSRLQELKNPRKINNVGLTLIGGKPYWEISYVNRNRNLCFATLSFKTGAVKKLIENI</sequence>
<organism evidence="3 4">
    <name type="scientific">Lentilactobacillus farraginis DSM 18382 = JCM 14108</name>
    <dbReference type="NCBI Taxonomy" id="1423743"/>
    <lineage>
        <taxon>Bacteria</taxon>
        <taxon>Bacillati</taxon>
        <taxon>Bacillota</taxon>
        <taxon>Bacilli</taxon>
        <taxon>Lactobacillales</taxon>
        <taxon>Lactobacillaceae</taxon>
        <taxon>Lentilactobacillus</taxon>
    </lineage>
</organism>
<dbReference type="InterPro" id="IPR041401">
    <property type="entry name" value="TseB-like_dom"/>
</dbReference>
<evidence type="ECO:0000259" key="2">
    <source>
        <dbReference type="Pfam" id="PF17881"/>
    </source>
</evidence>
<dbReference type="PATRIC" id="fig|1423743.5.peg.456"/>
<dbReference type="SUPFAM" id="SSF54403">
    <property type="entry name" value="Cystatin/monellin"/>
    <property type="match status" value="2"/>
</dbReference>
<dbReference type="EMBL" id="AZFY01000096">
    <property type="protein sequence ID" value="KRM07485.1"/>
    <property type="molecule type" value="Genomic_DNA"/>
</dbReference>
<dbReference type="Pfam" id="PF17881">
    <property type="entry name" value="TseB"/>
    <property type="match status" value="1"/>
</dbReference>
<dbReference type="Gene3D" id="3.10.450.40">
    <property type="match status" value="2"/>
</dbReference>
<keyword evidence="4" id="KW-1185">Reference proteome</keyword>
<reference evidence="3 4" key="1">
    <citation type="journal article" date="2015" name="Genome Announc.">
        <title>Expanding the biotechnology potential of lactobacilli through comparative genomics of 213 strains and associated genera.</title>
        <authorList>
            <person name="Sun Z."/>
            <person name="Harris H.M."/>
            <person name="McCann A."/>
            <person name="Guo C."/>
            <person name="Argimon S."/>
            <person name="Zhang W."/>
            <person name="Yang X."/>
            <person name="Jeffery I.B."/>
            <person name="Cooney J.C."/>
            <person name="Kagawa T.F."/>
            <person name="Liu W."/>
            <person name="Song Y."/>
            <person name="Salvetti E."/>
            <person name="Wrobel A."/>
            <person name="Rasinkangas P."/>
            <person name="Parkhill J."/>
            <person name="Rea M.C."/>
            <person name="O'Sullivan O."/>
            <person name="Ritari J."/>
            <person name="Douillard F.P."/>
            <person name="Paul Ross R."/>
            <person name="Yang R."/>
            <person name="Briner A.E."/>
            <person name="Felis G.E."/>
            <person name="de Vos W.M."/>
            <person name="Barrangou R."/>
            <person name="Klaenhammer T.R."/>
            <person name="Caufield P.W."/>
            <person name="Cui Y."/>
            <person name="Zhang H."/>
            <person name="O'Toole P.W."/>
        </authorList>
    </citation>
    <scope>NUCLEOTIDE SEQUENCE [LARGE SCALE GENOMIC DNA]</scope>
    <source>
        <strain evidence="3 4">DSM 18382</strain>
    </source>
</reference>
<evidence type="ECO:0000256" key="1">
    <source>
        <dbReference type="SAM" id="Phobius"/>
    </source>
</evidence>
<evidence type="ECO:0000313" key="3">
    <source>
        <dbReference type="EMBL" id="KRM07485.1"/>
    </source>
</evidence>
<feature type="transmembrane region" description="Helical" evidence="1">
    <location>
        <begin position="27"/>
        <end position="46"/>
    </location>
</feature>
<protein>
    <submittedName>
        <fullName evidence="3">Extracellular protein</fullName>
    </submittedName>
</protein>
<accession>A0A0R1VPY2</accession>
<dbReference type="Proteomes" id="UP000051966">
    <property type="component" value="Unassembled WGS sequence"/>
</dbReference>
<gene>
    <name evidence="3" type="ORF">FD41_GL000443</name>
</gene>